<feature type="domain" description="F-box" evidence="1">
    <location>
        <begin position="606"/>
        <end position="640"/>
    </location>
</feature>
<dbReference type="PROSITE" id="PS50181">
    <property type="entry name" value="FBOX"/>
    <property type="match status" value="2"/>
</dbReference>
<gene>
    <name evidence="2" type="ORF">SSX86_027775</name>
</gene>
<reference evidence="2 3" key="1">
    <citation type="submission" date="2024-04" db="EMBL/GenBank/DDBJ databases">
        <title>The reference genome of an endangered Asteraceae, Deinandra increscens subsp. villosa, native to the Central Coast of California.</title>
        <authorList>
            <person name="Guilliams M."/>
            <person name="Hasenstab-Lehman K."/>
            <person name="Meyer R."/>
            <person name="Mcevoy S."/>
        </authorList>
    </citation>
    <scope>NUCLEOTIDE SEQUENCE [LARGE SCALE GENOMIC DNA]</scope>
    <source>
        <tissue evidence="2">Leaf</tissue>
    </source>
</reference>
<dbReference type="SMART" id="SM00256">
    <property type="entry name" value="FBOX"/>
    <property type="match status" value="2"/>
</dbReference>
<dbReference type="SUPFAM" id="SSF52047">
    <property type="entry name" value="RNI-like"/>
    <property type="match status" value="2"/>
</dbReference>
<sequence>MILLRTLQTKKNVKPSSTGKKMKTQCLNSNITTLPQNIIETILTLMPIRDALRTSILSKKWRYIWRSMPKLVFTQDMVELPLPSGYGYGQLKNYKLVNAIFHVLLLHNGPTILEFNFDVGKHQMVSEFDQILSYLSKGNGVKELILVIGRYNLPVSFFSLQGLERIQLRDCGFQPPLTFKGFRWLKSMMLMNCEVSARRLQWFLSKCRLIEHFHLSGYQQLIHFLAGQSKFTFVDLLWCVPLIQDLNISEYYMKVMYDDEKLPVQQTPPNFLDLEDHSDLKLDNLETLVIERFSDLPLEREFAKLVMAKSPVLKKVRIELHDKVSIDEELKMLRDNEFQWASISECGWLNKQILVNAVFHVLFLHNGPTILEFNWSLAHFDISSELDQIISRLAMQNTTVKELIIVINNGEYRLPVAFCSVQGLEHIHLENCSFKPDGLTFDGFSRLRKVHFYEVEIFPEMLHAFLSKCPLLEDVCLNGQVGIDFAPGRSKFTFVDLFKCIPFVETLDISKDYMKYLCAENMPRKLPTSLDDLKYLFLDVCLMEHREISSVLCMMRSSPLLAEINIVLRCFNGSFSNARCLRKSVCSAEPKENSKNKKMNAESLSSDIISTLPPNIIENILTLMPIRDALRTSILSKKWRCSNFDWGEAKKYKLVSAIFHVLLLHNGPTILELDTSVLQLDIDSDFPQIISYLARGNKVKELAFVNYKILRFCKLPVSFFSLQGLEIIHLKNCTFEPPPTFEGFSRLKSMKFSDCNVSAQMLKRFISKCPLLEEISLADNEGNYEFVEGGKKVTFVDLFQCVPLILFLDISEFYMKVA</sequence>
<dbReference type="InterPro" id="IPR001810">
    <property type="entry name" value="F-box_dom"/>
</dbReference>
<dbReference type="InterPro" id="IPR032675">
    <property type="entry name" value="LRR_dom_sf"/>
</dbReference>
<keyword evidence="3" id="KW-1185">Reference proteome</keyword>
<dbReference type="Gene3D" id="1.20.1280.50">
    <property type="match status" value="1"/>
</dbReference>
<dbReference type="Pfam" id="PF23622">
    <property type="entry name" value="LRR_At1g61320_AtMIF1"/>
    <property type="match status" value="1"/>
</dbReference>
<proteinExistence type="predicted"/>
<dbReference type="CDD" id="cd22160">
    <property type="entry name" value="F-box_AtFBL13-like"/>
    <property type="match status" value="1"/>
</dbReference>
<name>A0AAP0GK64_9ASTR</name>
<dbReference type="EMBL" id="JBCNJP010000027">
    <property type="protein sequence ID" value="KAK9051149.1"/>
    <property type="molecule type" value="Genomic_DNA"/>
</dbReference>
<dbReference type="Gene3D" id="3.80.10.10">
    <property type="entry name" value="Ribonuclease Inhibitor"/>
    <property type="match status" value="2"/>
</dbReference>
<dbReference type="PANTHER" id="PTHR31639">
    <property type="entry name" value="F-BOX PROTEIN-LIKE"/>
    <property type="match status" value="1"/>
</dbReference>
<dbReference type="InterPro" id="IPR053781">
    <property type="entry name" value="F-box_AtFBL13-like"/>
</dbReference>
<dbReference type="InterPro" id="IPR055411">
    <property type="entry name" value="LRR_FXL15/At3g58940/PEG3-like"/>
</dbReference>
<evidence type="ECO:0000259" key="1">
    <source>
        <dbReference type="PROSITE" id="PS50181"/>
    </source>
</evidence>
<dbReference type="PANTHER" id="PTHR31639:SF315">
    <property type="entry name" value="LEUCINE-RICH REPEAT DOMAIN SUPERFAMILY, F-BOX-LIKE DOMAIN SUPERFAMILY"/>
    <property type="match status" value="1"/>
</dbReference>
<dbReference type="SUPFAM" id="SSF81383">
    <property type="entry name" value="F-box domain"/>
    <property type="match status" value="2"/>
</dbReference>
<dbReference type="Pfam" id="PF00646">
    <property type="entry name" value="F-box"/>
    <property type="match status" value="2"/>
</dbReference>
<organism evidence="2 3">
    <name type="scientific">Deinandra increscens subsp. villosa</name>
    <dbReference type="NCBI Taxonomy" id="3103831"/>
    <lineage>
        <taxon>Eukaryota</taxon>
        <taxon>Viridiplantae</taxon>
        <taxon>Streptophyta</taxon>
        <taxon>Embryophyta</taxon>
        <taxon>Tracheophyta</taxon>
        <taxon>Spermatophyta</taxon>
        <taxon>Magnoliopsida</taxon>
        <taxon>eudicotyledons</taxon>
        <taxon>Gunneridae</taxon>
        <taxon>Pentapetalae</taxon>
        <taxon>asterids</taxon>
        <taxon>campanulids</taxon>
        <taxon>Asterales</taxon>
        <taxon>Asteraceae</taxon>
        <taxon>Asteroideae</taxon>
        <taxon>Heliantheae alliance</taxon>
        <taxon>Madieae</taxon>
        <taxon>Madiinae</taxon>
        <taxon>Deinandra</taxon>
    </lineage>
</organism>
<dbReference type="AlphaFoldDB" id="A0AAP0GK64"/>
<evidence type="ECO:0000313" key="2">
    <source>
        <dbReference type="EMBL" id="KAK9051149.1"/>
    </source>
</evidence>
<dbReference type="Pfam" id="PF24758">
    <property type="entry name" value="LRR_At5g56370"/>
    <property type="match status" value="2"/>
</dbReference>
<dbReference type="InterPro" id="IPR055357">
    <property type="entry name" value="LRR_At1g61320_AtMIF1"/>
</dbReference>
<feature type="domain" description="F-box" evidence="1">
    <location>
        <begin position="28"/>
        <end position="76"/>
    </location>
</feature>
<dbReference type="Proteomes" id="UP001408789">
    <property type="component" value="Unassembled WGS sequence"/>
</dbReference>
<comment type="caution">
    <text evidence="2">The sequence shown here is derived from an EMBL/GenBank/DDBJ whole genome shotgun (WGS) entry which is preliminary data.</text>
</comment>
<accession>A0AAP0GK64</accession>
<protein>
    <recommendedName>
        <fullName evidence="1">F-box domain-containing protein</fullName>
    </recommendedName>
</protein>
<dbReference type="InterPro" id="IPR036047">
    <property type="entry name" value="F-box-like_dom_sf"/>
</dbReference>
<evidence type="ECO:0000313" key="3">
    <source>
        <dbReference type="Proteomes" id="UP001408789"/>
    </source>
</evidence>